<feature type="compositionally biased region" description="Basic and acidic residues" evidence="1">
    <location>
        <begin position="88"/>
        <end position="99"/>
    </location>
</feature>
<evidence type="ECO:0000256" key="1">
    <source>
        <dbReference type="SAM" id="MobiDB-lite"/>
    </source>
</evidence>
<dbReference type="InterPro" id="IPR012677">
    <property type="entry name" value="Nucleotide-bd_a/b_plait_sf"/>
</dbReference>
<feature type="compositionally biased region" description="Basic and acidic residues" evidence="1">
    <location>
        <begin position="25"/>
        <end position="60"/>
    </location>
</feature>
<dbReference type="AlphaFoldDB" id="A0A428T4Y1"/>
<dbReference type="STRING" id="1325735.A0A428T4Y1"/>
<dbReference type="Proteomes" id="UP000287144">
    <property type="component" value="Unassembled WGS sequence"/>
</dbReference>
<reference evidence="2 3" key="1">
    <citation type="submission" date="2017-06" db="EMBL/GenBank/DDBJ databases">
        <title>Comparative genomic analysis of Ambrosia Fusariam Clade fungi.</title>
        <authorList>
            <person name="Stajich J.E."/>
            <person name="Carrillo J."/>
            <person name="Kijimoto T."/>
            <person name="Eskalen A."/>
            <person name="O'Donnell K."/>
            <person name="Kasson M."/>
        </authorList>
    </citation>
    <scope>NUCLEOTIDE SEQUENCE [LARGE SCALE GENOMIC DNA]</scope>
    <source>
        <strain evidence="2 3">NRRL62579</strain>
    </source>
</reference>
<feature type="region of interest" description="Disordered" evidence="1">
    <location>
        <begin position="1"/>
        <end position="138"/>
    </location>
</feature>
<organism evidence="2 3">
    <name type="scientific">Fusarium oligoseptatum</name>
    <dbReference type="NCBI Taxonomy" id="2604345"/>
    <lineage>
        <taxon>Eukaryota</taxon>
        <taxon>Fungi</taxon>
        <taxon>Dikarya</taxon>
        <taxon>Ascomycota</taxon>
        <taxon>Pezizomycotina</taxon>
        <taxon>Sordariomycetes</taxon>
        <taxon>Hypocreomycetidae</taxon>
        <taxon>Hypocreales</taxon>
        <taxon>Nectriaceae</taxon>
        <taxon>Fusarium</taxon>
        <taxon>Fusarium solani species complex</taxon>
    </lineage>
</organism>
<comment type="caution">
    <text evidence="2">The sequence shown here is derived from an EMBL/GenBank/DDBJ whole genome shotgun (WGS) entry which is preliminary data.</text>
</comment>
<dbReference type="EMBL" id="NKCK01000130">
    <property type="protein sequence ID" value="RSL97072.1"/>
    <property type="molecule type" value="Genomic_DNA"/>
</dbReference>
<sequence length="207" mass="23785">MDNLSFSADFPTGWRDHSGSPPRQAFRDEPRGRDSRHRDDDMRYDREYDRRQGRPDDGYSRRGPRYNARDEHDYGGMYDEGGYTGNEDYGRDRYENERHRGGKGRYRDEDDTNSRSPSGSYNNRSGSHSPTREAGKPSDTVILEGLPFSISSNELRESILSNSIAAEFPSIDVRVSASKGHRRAFVQFQEVDHAVTFYERALSKASR</sequence>
<evidence type="ECO:0008006" key="4">
    <source>
        <dbReference type="Google" id="ProtNLM"/>
    </source>
</evidence>
<feature type="compositionally biased region" description="Polar residues" evidence="1">
    <location>
        <begin position="114"/>
        <end position="129"/>
    </location>
</feature>
<protein>
    <recommendedName>
        <fullName evidence="4">RRM domain-containing protein</fullName>
    </recommendedName>
</protein>
<dbReference type="Gene3D" id="3.30.70.330">
    <property type="match status" value="1"/>
</dbReference>
<evidence type="ECO:0000313" key="2">
    <source>
        <dbReference type="EMBL" id="RSL97072.1"/>
    </source>
</evidence>
<keyword evidence="3" id="KW-1185">Reference proteome</keyword>
<name>A0A428T4Y1_9HYPO</name>
<proteinExistence type="predicted"/>
<evidence type="ECO:0000313" key="3">
    <source>
        <dbReference type="Proteomes" id="UP000287144"/>
    </source>
</evidence>
<accession>A0A428T4Y1</accession>
<gene>
    <name evidence="2" type="ORF">CEP52_011086</name>
</gene>